<dbReference type="InterPro" id="IPR018531">
    <property type="entry name" value="DUF1993"/>
</dbReference>
<protein>
    <submittedName>
        <fullName evidence="1">Uncharacterized protein</fullName>
    </submittedName>
</protein>
<keyword evidence="2" id="KW-1185">Reference proteome</keyword>
<gene>
    <name evidence="1" type="ORF">E8E13_000604</name>
</gene>
<dbReference type="Pfam" id="PF09351">
    <property type="entry name" value="DUF1993"/>
    <property type="match status" value="1"/>
</dbReference>
<name>A0A9P4T4G9_CURKU</name>
<sequence length="191" mass="21166">MSDPVTYSFYGTTVPVLRNISVSAINIIRAAKGQQSKGGLPSDQEILDSKFGDMLPFRMQPIILAKFSVAGPEFLKLTKAEPLTLDPGFKSLDEVIEFFENFKKILESIDEKEYNDAAEKSCDVSLGPGKPTLHMTGLADYIHSFVIPNSYFHLNAIYMLLRSAGFALGKGDYIGTFMSEQQQKDWAPLKG</sequence>
<reference evidence="1" key="1">
    <citation type="submission" date="2019-04" db="EMBL/GenBank/DDBJ databases">
        <title>Sequencing of skin fungus with MAO and IRED activity.</title>
        <authorList>
            <person name="Marsaioli A.J."/>
            <person name="Bonatto J.M.C."/>
            <person name="Reis Junior O."/>
        </authorList>
    </citation>
    <scope>NUCLEOTIDE SEQUENCE</scope>
    <source>
        <strain evidence="1">30M1</strain>
    </source>
</reference>
<dbReference type="Proteomes" id="UP000801428">
    <property type="component" value="Unassembled WGS sequence"/>
</dbReference>
<organism evidence="1 2">
    <name type="scientific">Curvularia kusanoi</name>
    <name type="common">Cochliobolus kusanoi</name>
    <dbReference type="NCBI Taxonomy" id="90978"/>
    <lineage>
        <taxon>Eukaryota</taxon>
        <taxon>Fungi</taxon>
        <taxon>Dikarya</taxon>
        <taxon>Ascomycota</taxon>
        <taxon>Pezizomycotina</taxon>
        <taxon>Dothideomycetes</taxon>
        <taxon>Pleosporomycetidae</taxon>
        <taxon>Pleosporales</taxon>
        <taxon>Pleosporineae</taxon>
        <taxon>Pleosporaceae</taxon>
        <taxon>Curvularia</taxon>
    </lineage>
</organism>
<dbReference type="EMBL" id="SWKU01000056">
    <property type="protein sequence ID" value="KAF2993248.1"/>
    <property type="molecule type" value="Genomic_DNA"/>
</dbReference>
<dbReference type="OrthoDB" id="3724345at2759"/>
<dbReference type="SUPFAM" id="SSF109854">
    <property type="entry name" value="DinB/YfiT-like putative metalloenzymes"/>
    <property type="match status" value="1"/>
</dbReference>
<evidence type="ECO:0000313" key="2">
    <source>
        <dbReference type="Proteomes" id="UP000801428"/>
    </source>
</evidence>
<dbReference type="AlphaFoldDB" id="A0A9P4T4G9"/>
<dbReference type="Gene3D" id="1.20.120.450">
    <property type="entry name" value="dinb family like domain"/>
    <property type="match status" value="1"/>
</dbReference>
<proteinExistence type="predicted"/>
<comment type="caution">
    <text evidence="1">The sequence shown here is derived from an EMBL/GenBank/DDBJ whole genome shotgun (WGS) entry which is preliminary data.</text>
</comment>
<dbReference type="PANTHER" id="PTHR36922">
    <property type="entry name" value="BLL2446 PROTEIN"/>
    <property type="match status" value="1"/>
</dbReference>
<dbReference type="PANTHER" id="PTHR36922:SF1">
    <property type="entry name" value="DUF1993 DOMAIN-CONTAINING PROTEIN"/>
    <property type="match status" value="1"/>
</dbReference>
<accession>A0A9P4T4G9</accession>
<dbReference type="InterPro" id="IPR034660">
    <property type="entry name" value="DinB/YfiT-like"/>
</dbReference>
<evidence type="ECO:0000313" key="1">
    <source>
        <dbReference type="EMBL" id="KAF2993248.1"/>
    </source>
</evidence>